<comment type="caution">
    <text evidence="12">The sequence shown here is derived from an EMBL/GenBank/DDBJ whole genome shotgun (WGS) entry which is preliminary data.</text>
</comment>
<evidence type="ECO:0000256" key="5">
    <source>
        <dbReference type="ARBA" id="ARBA00022692"/>
    </source>
</evidence>
<dbReference type="GO" id="GO:0008360">
    <property type="term" value="P:regulation of cell shape"/>
    <property type="evidence" value="ECO:0007669"/>
    <property type="project" value="UniProtKB-KW"/>
</dbReference>
<dbReference type="PROSITE" id="PS00428">
    <property type="entry name" value="FTSW_RODA_SPOVE"/>
    <property type="match status" value="1"/>
</dbReference>
<feature type="transmembrane region" description="Helical" evidence="11">
    <location>
        <begin position="171"/>
        <end position="189"/>
    </location>
</feature>
<evidence type="ECO:0000256" key="7">
    <source>
        <dbReference type="ARBA" id="ARBA00022984"/>
    </source>
</evidence>
<keyword evidence="7" id="KW-0573">Peptidoglycan synthesis</keyword>
<dbReference type="PANTHER" id="PTHR30474:SF1">
    <property type="entry name" value="PEPTIDOGLYCAN GLYCOSYLTRANSFERASE MRDB"/>
    <property type="match status" value="1"/>
</dbReference>
<evidence type="ECO:0000256" key="1">
    <source>
        <dbReference type="ARBA" id="ARBA00004141"/>
    </source>
</evidence>
<evidence type="ECO:0000256" key="6">
    <source>
        <dbReference type="ARBA" id="ARBA00022960"/>
    </source>
</evidence>
<feature type="transmembrane region" description="Helical" evidence="11">
    <location>
        <begin position="320"/>
        <end position="342"/>
    </location>
</feature>
<accession>A0A2M6XBW0</accession>
<keyword evidence="3" id="KW-0328">Glycosyltransferase</keyword>
<proteinExistence type="predicted"/>
<dbReference type="GO" id="GO:0032153">
    <property type="term" value="C:cell division site"/>
    <property type="evidence" value="ECO:0007669"/>
    <property type="project" value="TreeGrafter"/>
</dbReference>
<dbReference type="AlphaFoldDB" id="A0A2M6XBW0"/>
<dbReference type="NCBIfam" id="TIGR02210">
    <property type="entry name" value="rodA_shape"/>
    <property type="match status" value="1"/>
</dbReference>
<protein>
    <submittedName>
        <fullName evidence="12">Rod shape-determining protein RodA</fullName>
    </submittedName>
</protein>
<feature type="transmembrane region" description="Helical" evidence="11">
    <location>
        <begin position="103"/>
        <end position="119"/>
    </location>
</feature>
<dbReference type="GO" id="GO:0051301">
    <property type="term" value="P:cell division"/>
    <property type="evidence" value="ECO:0007669"/>
    <property type="project" value="InterPro"/>
</dbReference>
<feature type="transmembrane region" description="Helical" evidence="11">
    <location>
        <begin position="126"/>
        <end position="142"/>
    </location>
</feature>
<evidence type="ECO:0000313" key="13">
    <source>
        <dbReference type="Proteomes" id="UP000228996"/>
    </source>
</evidence>
<dbReference type="InterPro" id="IPR011923">
    <property type="entry name" value="RodA/MrdB"/>
</dbReference>
<feature type="transmembrane region" description="Helical" evidence="11">
    <location>
        <begin position="7"/>
        <end position="27"/>
    </location>
</feature>
<evidence type="ECO:0000256" key="3">
    <source>
        <dbReference type="ARBA" id="ARBA00022676"/>
    </source>
</evidence>
<feature type="transmembrane region" description="Helical" evidence="11">
    <location>
        <begin position="39"/>
        <end position="58"/>
    </location>
</feature>
<organism evidence="12 13">
    <name type="scientific">Candidatus Shapirobacteria bacterium CG08_land_8_20_14_0_20_39_18</name>
    <dbReference type="NCBI Taxonomy" id="1974883"/>
    <lineage>
        <taxon>Bacteria</taxon>
        <taxon>Candidatus Shapironibacteriota</taxon>
    </lineage>
</organism>
<evidence type="ECO:0000313" key="12">
    <source>
        <dbReference type="EMBL" id="PIU03147.1"/>
    </source>
</evidence>
<dbReference type="EMBL" id="PEYO01000022">
    <property type="protein sequence ID" value="PIU03147.1"/>
    <property type="molecule type" value="Genomic_DNA"/>
</dbReference>
<evidence type="ECO:0000256" key="2">
    <source>
        <dbReference type="ARBA" id="ARBA00022475"/>
    </source>
</evidence>
<keyword evidence="8 11" id="KW-1133">Transmembrane helix</keyword>
<dbReference type="GO" id="GO:0005886">
    <property type="term" value="C:plasma membrane"/>
    <property type="evidence" value="ECO:0007669"/>
    <property type="project" value="TreeGrafter"/>
</dbReference>
<dbReference type="PANTHER" id="PTHR30474">
    <property type="entry name" value="CELL CYCLE PROTEIN"/>
    <property type="match status" value="1"/>
</dbReference>
<feature type="transmembrane region" description="Helical" evidence="11">
    <location>
        <begin position="148"/>
        <end position="164"/>
    </location>
</feature>
<gene>
    <name evidence="12" type="ORF">COT44_04610</name>
</gene>
<keyword evidence="5 11" id="KW-0812">Transmembrane</keyword>
<keyword evidence="6" id="KW-0133">Cell shape</keyword>
<dbReference type="Pfam" id="PF01098">
    <property type="entry name" value="FTSW_RODA_SPOVE"/>
    <property type="match status" value="1"/>
</dbReference>
<dbReference type="Proteomes" id="UP000228996">
    <property type="component" value="Unassembled WGS sequence"/>
</dbReference>
<keyword evidence="10" id="KW-0961">Cell wall biogenesis/degradation</keyword>
<comment type="subcellular location">
    <subcellularLocation>
        <location evidence="1">Membrane</location>
        <topology evidence="1">Multi-pass membrane protein</topology>
    </subcellularLocation>
</comment>
<name>A0A2M6XBW0_9BACT</name>
<evidence type="ECO:0000256" key="8">
    <source>
        <dbReference type="ARBA" id="ARBA00022989"/>
    </source>
</evidence>
<evidence type="ECO:0000256" key="11">
    <source>
        <dbReference type="SAM" id="Phobius"/>
    </source>
</evidence>
<dbReference type="GO" id="GO:0015648">
    <property type="term" value="F:lipid-linked peptidoglycan transporter activity"/>
    <property type="evidence" value="ECO:0007669"/>
    <property type="project" value="TreeGrafter"/>
</dbReference>
<keyword evidence="2" id="KW-1003">Cell membrane</keyword>
<dbReference type="GO" id="GO:0071555">
    <property type="term" value="P:cell wall organization"/>
    <property type="evidence" value="ECO:0007669"/>
    <property type="project" value="UniProtKB-KW"/>
</dbReference>
<reference evidence="13" key="1">
    <citation type="submission" date="2017-09" db="EMBL/GenBank/DDBJ databases">
        <title>Depth-based differentiation of microbial function through sediment-hosted aquifers and enrichment of novel symbionts in the deep terrestrial subsurface.</title>
        <authorList>
            <person name="Probst A.J."/>
            <person name="Ladd B."/>
            <person name="Jarett J.K."/>
            <person name="Geller-Mcgrath D.E."/>
            <person name="Sieber C.M.K."/>
            <person name="Emerson J.B."/>
            <person name="Anantharaman K."/>
            <person name="Thomas B.C."/>
            <person name="Malmstrom R."/>
            <person name="Stieglmeier M."/>
            <person name="Klingl A."/>
            <person name="Woyke T."/>
            <person name="Ryan C.M."/>
            <person name="Banfield J.F."/>
        </authorList>
    </citation>
    <scope>NUCLEOTIDE SEQUENCE [LARGE SCALE GENOMIC DNA]</scope>
</reference>
<feature type="transmembrane region" description="Helical" evidence="11">
    <location>
        <begin position="65"/>
        <end position="83"/>
    </location>
</feature>
<sequence length="358" mass="39855">MKYFKNFDFVILFSILIVSTFGLVMVWSLTPSLFNQQLVFLLVGLLLFFIVSGFDIRIFQNFSKIIYLFSIFFLFLTFILGEVTRGSIRWIPIGNYSIQPSEMVKPLLIIFFASLIAGWDKLKIPHLAAIFLLALIPLVLIFKQPDLGSSLIIAAVLTGILLGGGITKKPIAGFFVLILMIIPAFWFFLHDYQKSRFLSFLNPYNDPLGSGYNLIQAVIAVGSGELFGRGLGRGTQSHLAFLPERHTDFMFASLSEEFGLVGAAIVIMCYLILLFRVLKHAQNSHSKFASLVCLGVFSMLFFQIFVNIGMNMGIMPITGIPLPFVSYGGSSALATMICFGLVEAAGKFEKNQEVVEIK</sequence>
<dbReference type="GO" id="GO:0016757">
    <property type="term" value="F:glycosyltransferase activity"/>
    <property type="evidence" value="ECO:0007669"/>
    <property type="project" value="UniProtKB-KW"/>
</dbReference>
<evidence type="ECO:0000256" key="10">
    <source>
        <dbReference type="ARBA" id="ARBA00023316"/>
    </source>
</evidence>
<dbReference type="InterPro" id="IPR001182">
    <property type="entry name" value="FtsW/RodA"/>
</dbReference>
<evidence type="ECO:0000256" key="4">
    <source>
        <dbReference type="ARBA" id="ARBA00022679"/>
    </source>
</evidence>
<dbReference type="GO" id="GO:0009252">
    <property type="term" value="P:peptidoglycan biosynthetic process"/>
    <property type="evidence" value="ECO:0007669"/>
    <property type="project" value="UniProtKB-KW"/>
</dbReference>
<dbReference type="InterPro" id="IPR018365">
    <property type="entry name" value="Cell_cycle_FtsW-rel_CS"/>
</dbReference>
<feature type="transmembrane region" description="Helical" evidence="11">
    <location>
        <begin position="258"/>
        <end position="276"/>
    </location>
</feature>
<keyword evidence="9 11" id="KW-0472">Membrane</keyword>
<evidence type="ECO:0000256" key="9">
    <source>
        <dbReference type="ARBA" id="ARBA00023136"/>
    </source>
</evidence>
<keyword evidence="4" id="KW-0808">Transferase</keyword>
<feature type="transmembrane region" description="Helical" evidence="11">
    <location>
        <begin position="288"/>
        <end position="308"/>
    </location>
</feature>